<sequence length="523" mass="57255">MERNPADSAALRVVIVGGGTAGWMCASGLSRLLDPSAYSLTLIESDEIGAVGVGEATLPHIKIFNDMLGIREAEFLSETKGTFKLGIEFRGWGAPGDSYVHPFGTFGEPWGGVHFQHHWLRARAAGVPVAPLEAYSYAVAACRAGAFEFPSEDSKSIRSTYAYAYHFDASLYASFLRRWATARGVQRIEGQVVEVACGGESGLIEAVTLKSGARVEGDLFIDCSGFRALLIGDALKVGWQDWTPWLPCDRALAVPCERTADFTPYTRSTAQEAGWTWRIPLQHRTGNGYVFSSRFTDEGRAREVLLRALDGPALAEPKLLRFSPGRRELAWSGNCVAVGLASGFLEPLESTSIFLIQGAVTDLANLMPKPGEGARMDPRLANEFNRLFAIQYDRVRDFLILHYRANARRGEALWDYVRTMPIPDSLVQKMSLFEARAWTPDYKYGLFARDSWLSVLMGQGVVPRGYDRLAEGLSLADAEAHLARLKTRIDANVAAMSSHSDFIANYCDPAGAGAGPQPLATVR</sequence>
<dbReference type="InterPro" id="IPR006905">
    <property type="entry name" value="Flavin_halogenase"/>
</dbReference>
<gene>
    <name evidence="3" type="ORF">DJ021_00120</name>
</gene>
<organism evidence="3 4">
    <name type="scientific">Phenylobacterium hankyongense</name>
    <dbReference type="NCBI Taxonomy" id="1813876"/>
    <lineage>
        <taxon>Bacteria</taxon>
        <taxon>Pseudomonadati</taxon>
        <taxon>Pseudomonadota</taxon>
        <taxon>Alphaproteobacteria</taxon>
        <taxon>Caulobacterales</taxon>
        <taxon>Caulobacteraceae</taxon>
        <taxon>Phenylobacterium</taxon>
    </lineage>
</organism>
<name>A0A328B9B4_9CAUL</name>
<dbReference type="Proteomes" id="UP000249842">
    <property type="component" value="Unassembled WGS sequence"/>
</dbReference>
<reference evidence="4" key="1">
    <citation type="submission" date="2018-05" db="EMBL/GenBank/DDBJ databases">
        <authorList>
            <person name="Li X."/>
        </authorList>
    </citation>
    <scope>NUCLEOTIDE SEQUENCE [LARGE SCALE GENOMIC DNA]</scope>
    <source>
        <strain evidence="4">HKS-05</strain>
    </source>
</reference>
<accession>A0A328B9B4</accession>
<dbReference type="GO" id="GO:0000166">
    <property type="term" value="F:nucleotide binding"/>
    <property type="evidence" value="ECO:0007669"/>
    <property type="project" value="UniProtKB-KW"/>
</dbReference>
<dbReference type="PIRSF" id="PIRSF011396">
    <property type="entry name" value="Trp_halogenase"/>
    <property type="match status" value="1"/>
</dbReference>
<dbReference type="InterPro" id="IPR036188">
    <property type="entry name" value="FAD/NAD-bd_sf"/>
</dbReference>
<evidence type="ECO:0000313" key="3">
    <source>
        <dbReference type="EMBL" id="RAK61618.1"/>
    </source>
</evidence>
<evidence type="ECO:0000313" key="4">
    <source>
        <dbReference type="Proteomes" id="UP000249842"/>
    </source>
</evidence>
<feature type="binding site" evidence="2">
    <location>
        <position position="349"/>
    </location>
    <ligand>
        <name>L-tryptophan</name>
        <dbReference type="ChEBI" id="CHEBI:57912"/>
    </ligand>
</feature>
<feature type="binding site" evidence="2">
    <location>
        <begin position="18"/>
        <end position="21"/>
    </location>
    <ligand>
        <name>FAD</name>
        <dbReference type="ChEBI" id="CHEBI:57692"/>
    </ligand>
</feature>
<dbReference type="Gene3D" id="3.50.50.60">
    <property type="entry name" value="FAD/NAD(P)-binding domain"/>
    <property type="match status" value="1"/>
</dbReference>
<evidence type="ECO:0000256" key="1">
    <source>
        <dbReference type="PIRSR" id="PIRSR011396-1"/>
    </source>
</evidence>
<dbReference type="Pfam" id="PF04820">
    <property type="entry name" value="Trp_halogenase"/>
    <property type="match status" value="1"/>
</dbReference>
<dbReference type="InterPro" id="IPR033856">
    <property type="entry name" value="Trp_halogen"/>
</dbReference>
<dbReference type="PANTHER" id="PTHR43747:SF4">
    <property type="entry name" value="FLAVIN-DEPENDENT TRYPTOPHAN HALOGENASE"/>
    <property type="match status" value="1"/>
</dbReference>
<feature type="binding site" evidence="2">
    <location>
        <position position="340"/>
    </location>
    <ligand>
        <name>FAD</name>
        <dbReference type="ChEBI" id="CHEBI:57692"/>
    </ligand>
</feature>
<evidence type="ECO:0000256" key="2">
    <source>
        <dbReference type="PIRSR" id="PIRSR011396-2"/>
    </source>
</evidence>
<feature type="binding site" evidence="2">
    <location>
        <position position="192"/>
    </location>
    <ligand>
        <name>FAD</name>
        <dbReference type="ChEBI" id="CHEBI:57692"/>
    </ligand>
</feature>
<keyword evidence="2" id="KW-0547">Nucleotide-binding</keyword>
<dbReference type="InterPro" id="IPR050816">
    <property type="entry name" value="Flavin-dep_Halogenase_NPB"/>
</dbReference>
<proteinExistence type="predicted"/>
<dbReference type="EMBL" id="QFYP01000001">
    <property type="protein sequence ID" value="RAK61618.1"/>
    <property type="molecule type" value="Genomic_DNA"/>
</dbReference>
<protein>
    <submittedName>
        <fullName evidence="3">Tryptophan halogenase</fullName>
    </submittedName>
</protein>
<dbReference type="OrthoDB" id="5695497at2"/>
<feature type="binding site" evidence="2">
    <location>
        <position position="84"/>
    </location>
    <ligand>
        <name>7-chloro-L-tryptophan</name>
        <dbReference type="ChEBI" id="CHEBI:58713"/>
    </ligand>
</feature>
<keyword evidence="2" id="KW-0274">FAD</keyword>
<dbReference type="AlphaFoldDB" id="A0A328B9B4"/>
<keyword evidence="2" id="KW-0285">Flavoprotein</keyword>
<feature type="binding site" evidence="2">
    <location>
        <position position="353"/>
    </location>
    <ligand>
        <name>FAD</name>
        <dbReference type="ChEBI" id="CHEBI:57692"/>
    </ligand>
</feature>
<dbReference type="SUPFAM" id="SSF51905">
    <property type="entry name" value="FAD/NAD(P)-binding domain"/>
    <property type="match status" value="1"/>
</dbReference>
<dbReference type="GO" id="GO:0004497">
    <property type="term" value="F:monooxygenase activity"/>
    <property type="evidence" value="ECO:0007669"/>
    <property type="project" value="InterPro"/>
</dbReference>
<dbReference type="PANTHER" id="PTHR43747">
    <property type="entry name" value="FAD-BINDING PROTEIN"/>
    <property type="match status" value="1"/>
</dbReference>
<keyword evidence="4" id="KW-1185">Reference proteome</keyword>
<feature type="active site" evidence="1">
    <location>
        <position position="84"/>
    </location>
</feature>
<comment type="caution">
    <text evidence="3">The sequence shown here is derived from an EMBL/GenBank/DDBJ whole genome shotgun (WGS) entry which is preliminary data.</text>
</comment>